<evidence type="ECO:0000313" key="2">
    <source>
        <dbReference type="EMBL" id="TDZ90011.1"/>
    </source>
</evidence>
<protein>
    <recommendedName>
        <fullName evidence="1">DUF1023 domain-containing protein</fullName>
    </recommendedName>
</protein>
<dbReference type="InterPro" id="IPR010427">
    <property type="entry name" value="DUF1023"/>
</dbReference>
<dbReference type="RefSeq" id="WP_134149421.1">
    <property type="nucleotide sequence ID" value="NZ_PECK01000012.1"/>
</dbReference>
<organism evidence="2 5">
    <name type="scientific">Mycobacteroides salmoniphilum</name>
    <dbReference type="NCBI Taxonomy" id="404941"/>
    <lineage>
        <taxon>Bacteria</taxon>
        <taxon>Bacillati</taxon>
        <taxon>Actinomycetota</taxon>
        <taxon>Actinomycetes</taxon>
        <taxon>Mycobacteriales</taxon>
        <taxon>Mycobacteriaceae</taxon>
        <taxon>Mycobacteroides</taxon>
    </lineage>
</organism>
<evidence type="ECO:0000313" key="5">
    <source>
        <dbReference type="Proteomes" id="UP000295685"/>
    </source>
</evidence>
<dbReference type="EMBL" id="PECK01000012">
    <property type="protein sequence ID" value="TDZ90011.1"/>
    <property type="molecule type" value="Genomic_DNA"/>
</dbReference>
<evidence type="ECO:0000313" key="4">
    <source>
        <dbReference type="Proteomes" id="UP000294844"/>
    </source>
</evidence>
<proteinExistence type="predicted"/>
<name>A0A4V3HZ43_9MYCO</name>
<dbReference type="EMBL" id="PECM01000015">
    <property type="protein sequence ID" value="TDZ99976.1"/>
    <property type="molecule type" value="Genomic_DNA"/>
</dbReference>
<accession>A0A4V3HZ43</accession>
<gene>
    <name evidence="3" type="ORF">CCUG60883_04660</name>
    <name evidence="2" type="ORF">CCUG60885_04657</name>
</gene>
<sequence>MVLISQLRAMKPELVTETAYKLAGVKESFKAQLDTMKYNVETATAEWKGEAAAAASVKTLAEHLAGTHIVDAIASQEQAIKDGVNSLSSARSNALGVADDAINTGCTVSDDGHVKAPDLKYVVTDPAAYLLAQNQANEKAKAFEARLIPALHLFDELDTAAEAAINGEIQEIESLIRDPDAAPASSLADDILAGKASPPQDPKAFKDWWNSLSEGEKNEMYLHDQYIGNNDNMPTVDRNRFNRMKLDDELGRATTAAAAVDQLKAQHPDWAAGKNIPETMVGGISKDRMDYEAWQRQIDDANKRAKYLPDLQATDKSVRDNPDRYLMVMDTQTGRQAHTAISNGNPDTANHVSVTTPGINTTVGESIGSMTEEARQLRQEAVRQLQSTPGHENDTVATISWIGYDPPQINDQQGLGENLTGVNDVIHDDQAKDGARSLARFYDGLQVTHQGGPADVTAIGHSYGSLTTGLALQEPGNHGINNVIFYGSPGIEATTPGELGVQPGHVFTMETPDDPIQWVYDGPPILEGAGAALSTLPVVGPLVAPVAGSLIFGREVLGWGDFGPNPATNPNFTHLETGAITTPDGRSLEAASGHSDYPRTASNGLPYTPGYNIAAVISGLADRNAIVETPPMRGGGGKF</sequence>
<keyword evidence="4" id="KW-1185">Reference proteome</keyword>
<feature type="domain" description="DUF1023" evidence="1">
    <location>
        <begin position="336"/>
        <end position="518"/>
    </location>
</feature>
<evidence type="ECO:0000259" key="1">
    <source>
        <dbReference type="Pfam" id="PF06259"/>
    </source>
</evidence>
<dbReference type="OrthoDB" id="5969911at2"/>
<evidence type="ECO:0000313" key="3">
    <source>
        <dbReference type="EMBL" id="TDZ99976.1"/>
    </source>
</evidence>
<comment type="caution">
    <text evidence="2">The sequence shown here is derived from an EMBL/GenBank/DDBJ whole genome shotgun (WGS) entry which is preliminary data.</text>
</comment>
<dbReference type="Pfam" id="PF06259">
    <property type="entry name" value="Abhydrolase_8"/>
    <property type="match status" value="1"/>
</dbReference>
<dbReference type="Proteomes" id="UP000295685">
    <property type="component" value="Unassembled WGS sequence"/>
</dbReference>
<reference evidence="4 5" key="1">
    <citation type="journal article" date="2019" name="Sci. Rep.">
        <title>Extended insight into the Mycobacterium chelonae-abscessus complex through whole genome sequencing of Mycobacterium salmoniphilum outbreak and Mycobacterium salmoniphilum-like strains.</title>
        <authorList>
            <person name="Behra P.R.K."/>
            <person name="Das S."/>
            <person name="Pettersson B.M.F."/>
            <person name="Shirreff L."/>
            <person name="DuCote T."/>
            <person name="Jacobsson K.G."/>
            <person name="Ennis D.G."/>
            <person name="Kirsebom L.A."/>
        </authorList>
    </citation>
    <scope>NUCLEOTIDE SEQUENCE [LARGE SCALE GENOMIC DNA]</scope>
    <source>
        <strain evidence="3 4">CCUG 60883</strain>
        <strain evidence="2 5">CCUG 60885</strain>
    </source>
</reference>
<dbReference type="Proteomes" id="UP000294844">
    <property type="component" value="Unassembled WGS sequence"/>
</dbReference>
<dbReference type="AlphaFoldDB" id="A0A4V3HZ43"/>